<feature type="transmembrane region" description="Helical" evidence="7">
    <location>
        <begin position="288"/>
        <end position="312"/>
    </location>
</feature>
<evidence type="ECO:0000256" key="8">
    <source>
        <dbReference type="SAM" id="MobiDB-lite"/>
    </source>
</evidence>
<reference evidence="11" key="1">
    <citation type="journal article" date="2019" name="Int. J. Syst. Evol. Microbiol.">
        <title>The Global Catalogue of Microorganisms (GCM) 10K type strain sequencing project: providing services to taxonomists for standard genome sequencing and annotation.</title>
        <authorList>
            <consortium name="The Broad Institute Genomics Platform"/>
            <consortium name="The Broad Institute Genome Sequencing Center for Infectious Disease"/>
            <person name="Wu L."/>
            <person name="Ma J."/>
        </authorList>
    </citation>
    <scope>NUCLEOTIDE SEQUENCE [LARGE SCALE GENOMIC DNA]</scope>
    <source>
        <strain evidence="11">JCM 17810</strain>
    </source>
</reference>
<dbReference type="Proteomes" id="UP001500622">
    <property type="component" value="Unassembled WGS sequence"/>
</dbReference>
<dbReference type="EMBL" id="BAABGN010000012">
    <property type="protein sequence ID" value="GAA4428427.1"/>
    <property type="molecule type" value="Genomic_DNA"/>
</dbReference>
<dbReference type="InterPro" id="IPR035906">
    <property type="entry name" value="MetI-like_sf"/>
</dbReference>
<feature type="transmembrane region" description="Helical" evidence="7">
    <location>
        <begin position="132"/>
        <end position="153"/>
    </location>
</feature>
<dbReference type="InterPro" id="IPR050809">
    <property type="entry name" value="UgpAE/MalFG_permease"/>
</dbReference>
<keyword evidence="11" id="KW-1185">Reference proteome</keyword>
<dbReference type="PANTHER" id="PTHR43227">
    <property type="entry name" value="BLL4140 PROTEIN"/>
    <property type="match status" value="1"/>
</dbReference>
<comment type="subcellular location">
    <subcellularLocation>
        <location evidence="1 7">Cell membrane</location>
        <topology evidence="1 7">Multi-pass membrane protein</topology>
    </subcellularLocation>
</comment>
<keyword evidence="3" id="KW-1003">Cell membrane</keyword>
<feature type="transmembrane region" description="Helical" evidence="7">
    <location>
        <begin position="181"/>
        <end position="205"/>
    </location>
</feature>
<evidence type="ECO:0000256" key="4">
    <source>
        <dbReference type="ARBA" id="ARBA00022692"/>
    </source>
</evidence>
<dbReference type="PROSITE" id="PS50928">
    <property type="entry name" value="ABC_TM1"/>
    <property type="match status" value="1"/>
</dbReference>
<comment type="caution">
    <text evidence="10">The sequence shown here is derived from an EMBL/GenBank/DDBJ whole genome shotgun (WGS) entry which is preliminary data.</text>
</comment>
<evidence type="ECO:0000259" key="9">
    <source>
        <dbReference type="PROSITE" id="PS50928"/>
    </source>
</evidence>
<accession>A0ABP8LG89</accession>
<organism evidence="10 11">
    <name type="scientific">Georgenia halophila</name>
    <dbReference type="NCBI Taxonomy" id="620889"/>
    <lineage>
        <taxon>Bacteria</taxon>
        <taxon>Bacillati</taxon>
        <taxon>Actinomycetota</taxon>
        <taxon>Actinomycetes</taxon>
        <taxon>Micrococcales</taxon>
        <taxon>Bogoriellaceae</taxon>
        <taxon>Georgenia</taxon>
    </lineage>
</organism>
<evidence type="ECO:0000256" key="7">
    <source>
        <dbReference type="RuleBase" id="RU363032"/>
    </source>
</evidence>
<evidence type="ECO:0000313" key="10">
    <source>
        <dbReference type="EMBL" id="GAA4428427.1"/>
    </source>
</evidence>
<feature type="transmembrane region" description="Helical" evidence="7">
    <location>
        <begin position="34"/>
        <end position="61"/>
    </location>
</feature>
<evidence type="ECO:0000256" key="3">
    <source>
        <dbReference type="ARBA" id="ARBA00022475"/>
    </source>
</evidence>
<feature type="transmembrane region" description="Helical" evidence="7">
    <location>
        <begin position="226"/>
        <end position="247"/>
    </location>
</feature>
<dbReference type="Gene3D" id="1.10.3720.10">
    <property type="entry name" value="MetI-like"/>
    <property type="match status" value="1"/>
</dbReference>
<evidence type="ECO:0000256" key="1">
    <source>
        <dbReference type="ARBA" id="ARBA00004651"/>
    </source>
</evidence>
<evidence type="ECO:0000313" key="11">
    <source>
        <dbReference type="Proteomes" id="UP001500622"/>
    </source>
</evidence>
<name>A0ABP8LG89_9MICO</name>
<keyword evidence="6 7" id="KW-0472">Membrane</keyword>
<dbReference type="PANTHER" id="PTHR43227:SF11">
    <property type="entry name" value="BLL4140 PROTEIN"/>
    <property type="match status" value="1"/>
</dbReference>
<sequence>MASQSLTAAPSAAPPRPGVPSRPGQRARQRRRNLWIYAFLLPTFVLYGLYTIYPIIASYWYSLVQWNGFSSDMRFVGLSNYEAVLADPNFWNSVKVSMVFLLVVAPLRVFGAFALAVLLNSPKLPFSRLFRTVYFLPVVTTTAIVGVVMRFILDPASGPVAAVLDLFGMPPVSLLGQSSTALYTASILYVWKFFGITMIYWLAALQTIPQDLYEAARIDGAGGMRIFRHITLPMLLPFLLIISVLTVEDCFHNFDLMYTLTEGGPFFSTEIIEIYIYRWAFAASIPQLGFASAAAVLFGLLVLVIAILQAWATVASRRMRGRA</sequence>
<keyword evidence="2 7" id="KW-0813">Transport</keyword>
<dbReference type="CDD" id="cd06261">
    <property type="entry name" value="TM_PBP2"/>
    <property type="match status" value="1"/>
</dbReference>
<proteinExistence type="inferred from homology"/>
<evidence type="ECO:0000256" key="2">
    <source>
        <dbReference type="ARBA" id="ARBA00022448"/>
    </source>
</evidence>
<feature type="domain" description="ABC transmembrane type-1" evidence="9">
    <location>
        <begin position="90"/>
        <end position="309"/>
    </location>
</feature>
<keyword evidence="5 7" id="KW-1133">Transmembrane helix</keyword>
<dbReference type="SUPFAM" id="SSF161098">
    <property type="entry name" value="MetI-like"/>
    <property type="match status" value="1"/>
</dbReference>
<gene>
    <name evidence="10" type="ORF">GCM10023169_29540</name>
</gene>
<evidence type="ECO:0000256" key="6">
    <source>
        <dbReference type="ARBA" id="ARBA00023136"/>
    </source>
</evidence>
<evidence type="ECO:0000256" key="5">
    <source>
        <dbReference type="ARBA" id="ARBA00022989"/>
    </source>
</evidence>
<protein>
    <submittedName>
        <fullName evidence="10">Sugar ABC transporter permease</fullName>
    </submittedName>
</protein>
<feature type="transmembrane region" description="Helical" evidence="7">
    <location>
        <begin position="98"/>
        <end position="120"/>
    </location>
</feature>
<feature type="region of interest" description="Disordered" evidence="8">
    <location>
        <begin position="1"/>
        <end position="26"/>
    </location>
</feature>
<dbReference type="Pfam" id="PF00528">
    <property type="entry name" value="BPD_transp_1"/>
    <property type="match status" value="1"/>
</dbReference>
<dbReference type="InterPro" id="IPR000515">
    <property type="entry name" value="MetI-like"/>
</dbReference>
<dbReference type="RefSeq" id="WP_345217041.1">
    <property type="nucleotide sequence ID" value="NZ_BAABGN010000012.1"/>
</dbReference>
<comment type="similarity">
    <text evidence="7">Belongs to the binding-protein-dependent transport system permease family.</text>
</comment>
<keyword evidence="4 7" id="KW-0812">Transmembrane</keyword>